<protein>
    <recommendedName>
        <fullName evidence="11">Rhamnulokinase</fullName>
    </recommendedName>
</protein>
<evidence type="ECO:0000256" key="6">
    <source>
        <dbReference type="ARBA" id="ARBA00023157"/>
    </source>
</evidence>
<dbReference type="InterPro" id="IPR043129">
    <property type="entry name" value="ATPase_NBD"/>
</dbReference>
<evidence type="ECO:0000256" key="5">
    <source>
        <dbReference type="ARBA" id="ARBA00022840"/>
    </source>
</evidence>
<dbReference type="InterPro" id="IPR018484">
    <property type="entry name" value="FGGY_N"/>
</dbReference>
<name>X0YRK9_9ZZZZ</name>
<dbReference type="InterPro" id="IPR013449">
    <property type="entry name" value="Rhamnulokinase"/>
</dbReference>
<dbReference type="PANTHER" id="PTHR10196:SF93">
    <property type="entry name" value="L-RHAMNULOKINASE"/>
    <property type="match status" value="1"/>
</dbReference>
<evidence type="ECO:0008006" key="11">
    <source>
        <dbReference type="Google" id="ProtNLM"/>
    </source>
</evidence>
<evidence type="ECO:0000256" key="7">
    <source>
        <dbReference type="ARBA" id="ARBA00023308"/>
    </source>
</evidence>
<dbReference type="Pfam" id="PF02782">
    <property type="entry name" value="FGGY_C"/>
    <property type="match status" value="1"/>
</dbReference>
<dbReference type="InterPro" id="IPR018485">
    <property type="entry name" value="FGGY_C"/>
</dbReference>
<evidence type="ECO:0000313" key="10">
    <source>
        <dbReference type="EMBL" id="GAG59019.1"/>
    </source>
</evidence>
<dbReference type="CDD" id="cd07771">
    <property type="entry name" value="ASKHA_NBD_FGGY_RhaB-like"/>
    <property type="match status" value="1"/>
</dbReference>
<comment type="caution">
    <text evidence="10">The sequence shown here is derived from an EMBL/GenBank/DDBJ whole genome shotgun (WGS) entry which is preliminary data.</text>
</comment>
<keyword evidence="3" id="KW-0547">Nucleotide-binding</keyword>
<dbReference type="GO" id="GO:0006071">
    <property type="term" value="P:glycerol metabolic process"/>
    <property type="evidence" value="ECO:0007669"/>
    <property type="project" value="TreeGrafter"/>
</dbReference>
<dbReference type="GO" id="GO:0004370">
    <property type="term" value="F:glycerol kinase activity"/>
    <property type="evidence" value="ECO:0007669"/>
    <property type="project" value="TreeGrafter"/>
</dbReference>
<feature type="domain" description="Carbohydrate kinase FGGY N-terminal" evidence="8">
    <location>
        <begin position="6"/>
        <end position="247"/>
    </location>
</feature>
<dbReference type="SUPFAM" id="SSF53067">
    <property type="entry name" value="Actin-like ATPase domain"/>
    <property type="match status" value="2"/>
</dbReference>
<gene>
    <name evidence="10" type="ORF">S01H4_03703</name>
</gene>
<dbReference type="PANTHER" id="PTHR10196">
    <property type="entry name" value="SUGAR KINASE"/>
    <property type="match status" value="1"/>
</dbReference>
<organism evidence="10">
    <name type="scientific">marine sediment metagenome</name>
    <dbReference type="NCBI Taxonomy" id="412755"/>
    <lineage>
        <taxon>unclassified sequences</taxon>
        <taxon>metagenomes</taxon>
        <taxon>ecological metagenomes</taxon>
    </lineage>
</organism>
<accession>X0YRK9</accession>
<keyword evidence="6" id="KW-1015">Disulfide bond</keyword>
<evidence type="ECO:0000256" key="2">
    <source>
        <dbReference type="ARBA" id="ARBA00022679"/>
    </source>
</evidence>
<evidence type="ECO:0000259" key="9">
    <source>
        <dbReference type="Pfam" id="PF02782"/>
    </source>
</evidence>
<sequence length="493" mass="55864">MVSKNYLIFDFGASNGRSAVARFDGDKFDIEVTHRFDNRPVYAAGTLYWDILRLYSELMVGIQSSVKKYKNITSMAIDAWGADFGFIDNNGKLISNPVHYRDEKRKADSVSLYKIISREELFELTGAAIIPIFDLFHLYSLKLQNAPEFVNGYRFLTIPDLFNYFLTGRTYNEYTRITTSIMYNQKEGRWEDRIFDRLDLPKDIFPEIIKPGEKIDNISNKLCSELEIETMPVIAPAAHDTSSAVAGIPVVNKNKNWAFISMGTWCIIGKETESPIINDQAFNAGFSNEGGVEGINLFVNHITGLWIIQQCREKWIKDSSKLISWEEIVKLSSTARPFKSFINVNDPIFAQTQVNMPKTINKYCKDKGQALPESIGEISRCIYESLAMKFKHDLNKLEELTGKKIEILHLVGGGIQNKLLCQWTADATGTPVITGPNETTSVGNLIMQLKASGEIKTLGEGRAISLNSSIVSNYKPENRDRWDEEYSKYLKIL</sequence>
<dbReference type="GO" id="GO:0008993">
    <property type="term" value="F:rhamnulokinase activity"/>
    <property type="evidence" value="ECO:0007669"/>
    <property type="project" value="InterPro"/>
</dbReference>
<feature type="domain" description="Carbohydrate kinase FGGY C-terminal" evidence="9">
    <location>
        <begin position="259"/>
        <end position="451"/>
    </location>
</feature>
<keyword evidence="7" id="KW-0684">Rhamnose metabolism</keyword>
<keyword evidence="4" id="KW-0418">Kinase</keyword>
<proteinExistence type="inferred from homology"/>
<evidence type="ECO:0000259" key="8">
    <source>
        <dbReference type="Pfam" id="PF00370"/>
    </source>
</evidence>
<dbReference type="EMBL" id="BART01000931">
    <property type="protein sequence ID" value="GAG59019.1"/>
    <property type="molecule type" value="Genomic_DNA"/>
</dbReference>
<keyword evidence="2" id="KW-0808">Transferase</keyword>
<dbReference type="Gene3D" id="3.30.420.40">
    <property type="match status" value="2"/>
</dbReference>
<evidence type="ECO:0000256" key="3">
    <source>
        <dbReference type="ARBA" id="ARBA00022741"/>
    </source>
</evidence>
<evidence type="ECO:0000256" key="1">
    <source>
        <dbReference type="ARBA" id="ARBA00009156"/>
    </source>
</evidence>
<reference evidence="10" key="1">
    <citation type="journal article" date="2014" name="Front. Microbiol.">
        <title>High frequency of phylogenetically diverse reductive dehalogenase-homologous genes in deep subseafloor sedimentary metagenomes.</title>
        <authorList>
            <person name="Kawai M."/>
            <person name="Futagami T."/>
            <person name="Toyoda A."/>
            <person name="Takaki Y."/>
            <person name="Nishi S."/>
            <person name="Hori S."/>
            <person name="Arai W."/>
            <person name="Tsubouchi T."/>
            <person name="Morono Y."/>
            <person name="Uchiyama I."/>
            <person name="Ito T."/>
            <person name="Fujiyama A."/>
            <person name="Inagaki F."/>
            <person name="Takami H."/>
        </authorList>
    </citation>
    <scope>NUCLEOTIDE SEQUENCE</scope>
    <source>
        <strain evidence="10">Expedition CK06-06</strain>
    </source>
</reference>
<evidence type="ECO:0000256" key="4">
    <source>
        <dbReference type="ARBA" id="ARBA00022777"/>
    </source>
</evidence>
<dbReference type="GO" id="GO:0005829">
    <property type="term" value="C:cytosol"/>
    <property type="evidence" value="ECO:0007669"/>
    <property type="project" value="TreeGrafter"/>
</dbReference>
<keyword evidence="5" id="KW-0067">ATP-binding</keyword>
<dbReference type="Pfam" id="PF00370">
    <property type="entry name" value="FGGY_N"/>
    <property type="match status" value="1"/>
</dbReference>
<dbReference type="AlphaFoldDB" id="X0YRK9"/>
<dbReference type="GO" id="GO:0005524">
    <property type="term" value="F:ATP binding"/>
    <property type="evidence" value="ECO:0007669"/>
    <property type="project" value="UniProtKB-KW"/>
</dbReference>
<comment type="similarity">
    <text evidence="1">Belongs to the FGGY kinase family.</text>
</comment>
<dbReference type="GO" id="GO:0019301">
    <property type="term" value="P:rhamnose catabolic process"/>
    <property type="evidence" value="ECO:0007669"/>
    <property type="project" value="InterPro"/>
</dbReference>